<comment type="catalytic activity">
    <reaction evidence="1">
        <text>ATP-independent breakage of single-stranded DNA, followed by passage and rejoining.</text>
        <dbReference type="EC" id="5.6.2.1"/>
    </reaction>
</comment>
<dbReference type="InterPro" id="IPR034144">
    <property type="entry name" value="TOPRIM_TopoIII"/>
</dbReference>
<feature type="domain" description="Topo IA-type catalytic" evidence="12">
    <location>
        <begin position="153"/>
        <end position="590"/>
    </location>
</feature>
<dbReference type="SMART" id="SM00493">
    <property type="entry name" value="TOPRIM"/>
    <property type="match status" value="1"/>
</dbReference>
<keyword evidence="11" id="KW-0175">Coiled coil</keyword>
<dbReference type="SMART" id="SM00437">
    <property type="entry name" value="TOP1Ac"/>
    <property type="match status" value="1"/>
</dbReference>
<dbReference type="SUPFAM" id="SSF56712">
    <property type="entry name" value="Prokaryotic type I DNA topoisomerase"/>
    <property type="match status" value="1"/>
</dbReference>
<proteinExistence type="inferred from homology"/>
<dbReference type="GO" id="GO:0006310">
    <property type="term" value="P:DNA recombination"/>
    <property type="evidence" value="ECO:0007669"/>
    <property type="project" value="TreeGrafter"/>
</dbReference>
<keyword evidence="5" id="KW-0238">DNA-binding</keyword>
<dbReference type="InterPro" id="IPR003601">
    <property type="entry name" value="Topo_IA_2"/>
</dbReference>
<dbReference type="InterPro" id="IPR023405">
    <property type="entry name" value="Topo_IA_core_domain"/>
</dbReference>
<evidence type="ECO:0000256" key="6">
    <source>
        <dbReference type="ARBA" id="ARBA00023235"/>
    </source>
</evidence>
<dbReference type="Proteomes" id="UP000886289">
    <property type="component" value="Unassembled WGS sequence"/>
</dbReference>
<dbReference type="InterPro" id="IPR013825">
    <property type="entry name" value="Topo_IA_cen_sub2"/>
</dbReference>
<dbReference type="GO" id="GO:0006281">
    <property type="term" value="P:DNA repair"/>
    <property type="evidence" value="ECO:0007669"/>
    <property type="project" value="TreeGrafter"/>
</dbReference>
<dbReference type="PRINTS" id="PR00417">
    <property type="entry name" value="PRTPISMRASEI"/>
</dbReference>
<evidence type="ECO:0000256" key="9">
    <source>
        <dbReference type="ARBA" id="ARBA00032235"/>
    </source>
</evidence>
<feature type="coiled-coil region" evidence="11">
    <location>
        <begin position="234"/>
        <end position="295"/>
    </location>
</feature>
<dbReference type="Gene3D" id="3.40.50.140">
    <property type="match status" value="1"/>
</dbReference>
<dbReference type="InterPro" id="IPR013824">
    <property type="entry name" value="Topo_IA_cen_sub1"/>
</dbReference>
<name>A0A7C0Y6J7_DESA2</name>
<dbReference type="CDD" id="cd00186">
    <property type="entry name" value="TOP1Ac"/>
    <property type="match status" value="1"/>
</dbReference>
<keyword evidence="6" id="KW-0413">Isomerase</keyword>
<dbReference type="GO" id="GO:0043597">
    <property type="term" value="C:cytoplasmic replication fork"/>
    <property type="evidence" value="ECO:0007669"/>
    <property type="project" value="TreeGrafter"/>
</dbReference>
<dbReference type="Gene3D" id="1.10.460.10">
    <property type="entry name" value="Topoisomerase I, domain 2"/>
    <property type="match status" value="1"/>
</dbReference>
<comment type="caution">
    <text evidence="13">The sequence shown here is derived from an EMBL/GenBank/DDBJ whole genome shotgun (WGS) entry which is preliminary data.</text>
</comment>
<dbReference type="InterPro" id="IPR000380">
    <property type="entry name" value="Topo_IA"/>
</dbReference>
<evidence type="ECO:0000256" key="10">
    <source>
        <dbReference type="ARBA" id="ARBA00032877"/>
    </source>
</evidence>
<keyword evidence="4" id="KW-0799">Topoisomerase</keyword>
<dbReference type="PROSITE" id="PS52039">
    <property type="entry name" value="TOPO_IA_2"/>
    <property type="match status" value="1"/>
</dbReference>
<dbReference type="GO" id="GO:0003917">
    <property type="term" value="F:DNA topoisomerase type I (single strand cut, ATP-independent) activity"/>
    <property type="evidence" value="ECO:0007669"/>
    <property type="project" value="UniProtKB-EC"/>
</dbReference>
<dbReference type="InterPro" id="IPR003602">
    <property type="entry name" value="Topo_IA_DNA-bd_dom"/>
</dbReference>
<sequence>MKTLILTEKPSQGMDFVRALPDRFQRKDGYCEGSKFIVTWAYGHLFEIDTEEIAGKKWKLDALPVFPRFFKYKVIKGTGKQFRIIKSLLKRKDIGKIVLSMDPGREGELIARLILQQAGWKDWSRVYRFWTSEALTKEVILREIERVKPASQFDSLYYSALARQHADWLVGINGTRAITLKVNDRTVWSLGRVQTPLLYLIVQREKEIENFKPIPYGIVYAFFEKDGKKFKAYLQLKKEEIKRLESESRADDENEEEKKKDEGTRLKVETAFKIAEELSKEKAGYVENIKKSKKSEKPPLLHSLTSLQRKANKLYGYSAEKVLQVAQDLYEAKLISYPRTDAQHLAESSRELIKKVLKKLGKEDLIPAVDKVGKRVFDDSRLTDHFALIPMDRWKERPNFRKEHKNVYELIWRKFVGTFMPDYVYETVEVTLKIKNYRFMAKGKTDIQPGWKSLYREERSENKLPSLVLKEAVKVDDVKAEKRKTQPPSRYTEGMLLKKMEKLGLGTPATRSSIIETLKKRRYVISRKKSLQPTEKGRELVEKCNGLPILNVEMTSEWEKALEKIYRENRGAAGYEAFIGRIETFTKELVEKIKKIKIGFNFSIK</sequence>
<comment type="similarity">
    <text evidence="2">Belongs to the type IA topoisomerase family.</text>
</comment>
<dbReference type="InterPro" id="IPR006171">
    <property type="entry name" value="TOPRIM_dom"/>
</dbReference>
<dbReference type="Gene3D" id="1.10.290.10">
    <property type="entry name" value="Topoisomerase I, domain 4"/>
    <property type="match status" value="1"/>
</dbReference>
<evidence type="ECO:0000256" key="3">
    <source>
        <dbReference type="ARBA" id="ARBA00012891"/>
    </source>
</evidence>
<gene>
    <name evidence="13" type="ORF">ENG63_09570</name>
</gene>
<dbReference type="AlphaFoldDB" id="A0A7C0Y6J7"/>
<dbReference type="InterPro" id="IPR023406">
    <property type="entry name" value="Topo_IA_AS"/>
</dbReference>
<evidence type="ECO:0000256" key="4">
    <source>
        <dbReference type="ARBA" id="ARBA00023029"/>
    </source>
</evidence>
<dbReference type="Gene3D" id="2.70.20.10">
    <property type="entry name" value="Topoisomerase I, domain 3"/>
    <property type="match status" value="1"/>
</dbReference>
<evidence type="ECO:0000256" key="7">
    <source>
        <dbReference type="ARBA" id="ARBA00030003"/>
    </source>
</evidence>
<evidence type="ECO:0000256" key="11">
    <source>
        <dbReference type="SAM" id="Coils"/>
    </source>
</evidence>
<dbReference type="Pfam" id="PF01131">
    <property type="entry name" value="Topoisom_bac"/>
    <property type="match status" value="1"/>
</dbReference>
<dbReference type="CDD" id="cd03362">
    <property type="entry name" value="TOPRIM_TopoIA_TopoIII"/>
    <property type="match status" value="1"/>
</dbReference>
<evidence type="ECO:0000256" key="2">
    <source>
        <dbReference type="ARBA" id="ARBA00009446"/>
    </source>
</evidence>
<dbReference type="EC" id="5.6.2.1" evidence="3"/>
<dbReference type="EMBL" id="DRBS01000355">
    <property type="protein sequence ID" value="HDD45088.1"/>
    <property type="molecule type" value="Genomic_DNA"/>
</dbReference>
<evidence type="ECO:0000256" key="1">
    <source>
        <dbReference type="ARBA" id="ARBA00000213"/>
    </source>
</evidence>
<evidence type="ECO:0000256" key="8">
    <source>
        <dbReference type="ARBA" id="ARBA00031985"/>
    </source>
</evidence>
<dbReference type="GO" id="GO:0006265">
    <property type="term" value="P:DNA topological change"/>
    <property type="evidence" value="ECO:0007669"/>
    <property type="project" value="InterPro"/>
</dbReference>
<reference evidence="13" key="1">
    <citation type="journal article" date="2020" name="mSystems">
        <title>Genome- and Community-Level Interaction Insights into Carbon Utilization and Element Cycling Functions of Hydrothermarchaeota in Hydrothermal Sediment.</title>
        <authorList>
            <person name="Zhou Z."/>
            <person name="Liu Y."/>
            <person name="Xu W."/>
            <person name="Pan J."/>
            <person name="Luo Z.H."/>
            <person name="Li M."/>
        </authorList>
    </citation>
    <scope>NUCLEOTIDE SEQUENCE [LARGE SCALE GENOMIC DNA]</scope>
    <source>
        <strain evidence="13">HyVt-233</strain>
    </source>
</reference>
<evidence type="ECO:0000259" key="12">
    <source>
        <dbReference type="PROSITE" id="PS52039"/>
    </source>
</evidence>
<dbReference type="GO" id="GO:0003677">
    <property type="term" value="F:DNA binding"/>
    <property type="evidence" value="ECO:0007669"/>
    <property type="project" value="UniProtKB-KW"/>
</dbReference>
<organism evidence="13">
    <name type="scientific">Desulfofervidus auxilii</name>
    <dbReference type="NCBI Taxonomy" id="1621989"/>
    <lineage>
        <taxon>Bacteria</taxon>
        <taxon>Pseudomonadati</taxon>
        <taxon>Thermodesulfobacteriota</taxon>
        <taxon>Candidatus Desulfofervidia</taxon>
        <taxon>Candidatus Desulfofervidales</taxon>
        <taxon>Candidatus Desulfofervidaceae</taxon>
        <taxon>Candidatus Desulfofervidus</taxon>
    </lineage>
</organism>
<accession>A0A7C0Y6J7</accession>
<dbReference type="PANTHER" id="PTHR11390">
    <property type="entry name" value="PROKARYOTIC DNA TOPOISOMERASE"/>
    <property type="match status" value="1"/>
</dbReference>
<dbReference type="PANTHER" id="PTHR11390:SF21">
    <property type="entry name" value="DNA TOPOISOMERASE 3-ALPHA"/>
    <property type="match status" value="1"/>
</dbReference>
<dbReference type="SMART" id="SM00436">
    <property type="entry name" value="TOP1Bc"/>
    <property type="match status" value="1"/>
</dbReference>
<dbReference type="PROSITE" id="PS00396">
    <property type="entry name" value="TOPO_IA_1"/>
    <property type="match status" value="1"/>
</dbReference>
<dbReference type="Pfam" id="PF01751">
    <property type="entry name" value="Toprim"/>
    <property type="match status" value="1"/>
</dbReference>
<protein>
    <recommendedName>
        <fullName evidence="3">DNA topoisomerase</fullName>
        <ecNumber evidence="3">5.6.2.1</ecNumber>
    </recommendedName>
    <alternativeName>
        <fullName evidence="10">Omega-protein</fullName>
    </alternativeName>
    <alternativeName>
        <fullName evidence="9">Relaxing enzyme</fullName>
    </alternativeName>
    <alternativeName>
        <fullName evidence="7">Swivelase</fullName>
    </alternativeName>
    <alternativeName>
        <fullName evidence="8">Untwisting enzyme</fullName>
    </alternativeName>
</protein>
<evidence type="ECO:0000313" key="13">
    <source>
        <dbReference type="EMBL" id="HDD45088.1"/>
    </source>
</evidence>
<dbReference type="InterPro" id="IPR013497">
    <property type="entry name" value="Topo_IA_cen"/>
</dbReference>
<dbReference type="InterPro" id="IPR013826">
    <property type="entry name" value="Topo_IA_cen_sub3"/>
</dbReference>
<evidence type="ECO:0000256" key="5">
    <source>
        <dbReference type="ARBA" id="ARBA00023125"/>
    </source>
</evidence>